<evidence type="ECO:0000256" key="2">
    <source>
        <dbReference type="ARBA" id="ARBA00023043"/>
    </source>
</evidence>
<dbReference type="Gene3D" id="1.25.40.20">
    <property type="entry name" value="Ankyrin repeat-containing domain"/>
    <property type="match status" value="2"/>
</dbReference>
<evidence type="ECO:0000256" key="1">
    <source>
        <dbReference type="ARBA" id="ARBA00022737"/>
    </source>
</evidence>
<dbReference type="Proteomes" id="UP000593566">
    <property type="component" value="Unassembled WGS sequence"/>
</dbReference>
<dbReference type="SMART" id="SM00248">
    <property type="entry name" value="ANK"/>
    <property type="match status" value="9"/>
</dbReference>
<feature type="region of interest" description="Disordered" evidence="4">
    <location>
        <begin position="92"/>
        <end position="128"/>
    </location>
</feature>
<organism evidence="5 6">
    <name type="scientific">Letharia lupina</name>
    <dbReference type="NCBI Taxonomy" id="560253"/>
    <lineage>
        <taxon>Eukaryota</taxon>
        <taxon>Fungi</taxon>
        <taxon>Dikarya</taxon>
        <taxon>Ascomycota</taxon>
        <taxon>Pezizomycotina</taxon>
        <taxon>Lecanoromycetes</taxon>
        <taxon>OSLEUM clade</taxon>
        <taxon>Lecanoromycetidae</taxon>
        <taxon>Lecanorales</taxon>
        <taxon>Lecanorineae</taxon>
        <taxon>Parmeliaceae</taxon>
        <taxon>Letharia</taxon>
    </lineage>
</organism>
<dbReference type="InterPro" id="IPR050745">
    <property type="entry name" value="Multifunctional_regulatory"/>
</dbReference>
<proteinExistence type="predicted"/>
<dbReference type="PANTHER" id="PTHR24189:SF50">
    <property type="entry name" value="ANKYRIN REPEAT AND SOCS BOX PROTEIN 2"/>
    <property type="match status" value="1"/>
</dbReference>
<dbReference type="RefSeq" id="XP_037151217.1">
    <property type="nucleotide sequence ID" value="XM_037292678.1"/>
</dbReference>
<keyword evidence="1" id="KW-0677">Repeat</keyword>
<evidence type="ECO:0000313" key="6">
    <source>
        <dbReference type="Proteomes" id="UP000593566"/>
    </source>
</evidence>
<protein>
    <recommendedName>
        <fullName evidence="7">Ankyrin repeat protein</fullName>
    </recommendedName>
</protein>
<reference evidence="5 6" key="1">
    <citation type="journal article" date="2020" name="Genomics">
        <title>Complete, high-quality genomes from long-read metagenomic sequencing of two wolf lichen thalli reveals enigmatic genome architecture.</title>
        <authorList>
            <person name="McKenzie S.K."/>
            <person name="Walston R.F."/>
            <person name="Allen J.L."/>
        </authorList>
    </citation>
    <scope>NUCLEOTIDE SEQUENCE [LARGE SCALE GENOMIC DNA]</scope>
    <source>
        <strain evidence="5">WasteWater1</strain>
    </source>
</reference>
<dbReference type="InterPro" id="IPR002110">
    <property type="entry name" value="Ankyrin_rpt"/>
</dbReference>
<feature type="repeat" description="ANK" evidence="3">
    <location>
        <begin position="289"/>
        <end position="321"/>
    </location>
</feature>
<feature type="repeat" description="ANK" evidence="3">
    <location>
        <begin position="322"/>
        <end position="355"/>
    </location>
</feature>
<evidence type="ECO:0008006" key="7">
    <source>
        <dbReference type="Google" id="ProtNLM"/>
    </source>
</evidence>
<accession>A0A8H6FAX6</accession>
<gene>
    <name evidence="5" type="ORF">HO133_001750</name>
</gene>
<dbReference type="PANTHER" id="PTHR24189">
    <property type="entry name" value="MYOTROPHIN"/>
    <property type="match status" value="1"/>
</dbReference>
<dbReference type="PROSITE" id="PS50297">
    <property type="entry name" value="ANK_REP_REGION"/>
    <property type="match status" value="2"/>
</dbReference>
<evidence type="ECO:0000256" key="4">
    <source>
        <dbReference type="SAM" id="MobiDB-lite"/>
    </source>
</evidence>
<feature type="compositionally biased region" description="Polar residues" evidence="4">
    <location>
        <begin position="92"/>
        <end position="112"/>
    </location>
</feature>
<dbReference type="InterPro" id="IPR036770">
    <property type="entry name" value="Ankyrin_rpt-contain_sf"/>
</dbReference>
<keyword evidence="2 3" id="KW-0040">ANK repeat</keyword>
<evidence type="ECO:0000313" key="5">
    <source>
        <dbReference type="EMBL" id="KAF6221782.1"/>
    </source>
</evidence>
<comment type="caution">
    <text evidence="5">The sequence shown here is derived from an EMBL/GenBank/DDBJ whole genome shotgun (WGS) entry which is preliminary data.</text>
</comment>
<dbReference type="PROSITE" id="PS50088">
    <property type="entry name" value="ANK_REPEAT"/>
    <property type="match status" value="4"/>
</dbReference>
<feature type="repeat" description="ANK" evidence="3">
    <location>
        <begin position="397"/>
        <end position="425"/>
    </location>
</feature>
<keyword evidence="6" id="KW-1185">Reference proteome</keyword>
<dbReference type="AlphaFoldDB" id="A0A8H6FAX6"/>
<dbReference type="Pfam" id="PF00023">
    <property type="entry name" value="Ank"/>
    <property type="match status" value="1"/>
</dbReference>
<evidence type="ECO:0000256" key="3">
    <source>
        <dbReference type="PROSITE-ProRule" id="PRU00023"/>
    </source>
</evidence>
<sequence>MDALEGDLKPYQSNKLSFMQRSKAIWNENTLRGHQDRISHQALAMTCLLQAIQLKSSLARTRLMDEAEPMLRRSDESAYSITSIVPSRMSSRVSKSNYRNSTGGTSVTSAENPTEHLFTSRRSRPLKPNSLSATRIKSTAPSLDERAITPNTHESLQVHGQKEFANEQAKQSYVAALESLSKSDKDKALLEACRSGDAKLVESYLKNQRSYDEQNYARKRLLLEGLKDAIVVGYHDVVRRLLSLDIPLNNSLPGAYGWVPLQFAAHRGDVATANILLEAGADVSPSGSGTTPPIHIASHRGSLEITSMLLTAGAAIDSTDGYGFQPIHLASTYVERSAQIALLVSAGANVEALNPLAPSWQTSPLQLACLTGQLAKVCALLDLGTIIDMGRSLLDEPLGIAIRQRHVRIVQALLKRGADANYASKSKSKSLFATQSVRLGRPGMTPLSLLAKHFGDARRKTALDQAMLELLLEHGADLKSKDDEGNQVLHYLCMSRSSVNLDFRNNANDEGLILTLLDQSIDVNATNYHGECPLFLAAVNCNEQLVS</sequence>
<dbReference type="Pfam" id="PF12796">
    <property type="entry name" value="Ank_2"/>
    <property type="match status" value="1"/>
</dbReference>
<name>A0A8H6FAX6_9LECA</name>
<dbReference type="EMBL" id="JACCJB010000013">
    <property type="protein sequence ID" value="KAF6221782.1"/>
    <property type="molecule type" value="Genomic_DNA"/>
</dbReference>
<dbReference type="SUPFAM" id="SSF48403">
    <property type="entry name" value="Ankyrin repeat"/>
    <property type="match status" value="1"/>
</dbReference>
<dbReference type="GeneID" id="59330164"/>
<feature type="repeat" description="ANK" evidence="3">
    <location>
        <begin position="256"/>
        <end position="288"/>
    </location>
</feature>